<dbReference type="Proteomes" id="UP000824166">
    <property type="component" value="Unassembled WGS sequence"/>
</dbReference>
<dbReference type="PANTHER" id="PTHR43827">
    <property type="entry name" value="2,5-DIKETO-D-GLUCONIC ACID REDUCTASE"/>
    <property type="match status" value="1"/>
</dbReference>
<dbReference type="InterPro" id="IPR018170">
    <property type="entry name" value="Aldo/ket_reductase_CS"/>
</dbReference>
<dbReference type="PIRSF" id="PIRSF000097">
    <property type="entry name" value="AKR"/>
    <property type="match status" value="1"/>
</dbReference>
<accession>A0ABS6I9D7</accession>
<organism evidence="4 5">
    <name type="scientific">Paenarthrobacter aromaticivorans</name>
    <dbReference type="NCBI Taxonomy" id="2849150"/>
    <lineage>
        <taxon>Bacteria</taxon>
        <taxon>Bacillati</taxon>
        <taxon>Actinomycetota</taxon>
        <taxon>Actinomycetes</taxon>
        <taxon>Micrococcales</taxon>
        <taxon>Micrococcaceae</taxon>
        <taxon>Paenarthrobacter</taxon>
    </lineage>
</organism>
<keyword evidence="1" id="KW-0521">NADP</keyword>
<name>A0ABS6I9D7_9MICC</name>
<evidence type="ECO:0000313" key="5">
    <source>
        <dbReference type="Proteomes" id="UP000824166"/>
    </source>
</evidence>
<protein>
    <submittedName>
        <fullName evidence="4">Aldo/keto reductase</fullName>
    </submittedName>
</protein>
<keyword evidence="2" id="KW-0560">Oxidoreductase</keyword>
<evidence type="ECO:0000313" key="4">
    <source>
        <dbReference type="EMBL" id="MBU8867458.1"/>
    </source>
</evidence>
<keyword evidence="5" id="KW-1185">Reference proteome</keyword>
<gene>
    <name evidence="4" type="ORF">KSW38_14300</name>
</gene>
<dbReference type="RefSeq" id="WP_216925578.1">
    <property type="nucleotide sequence ID" value="NZ_JAHOPC010000008.1"/>
</dbReference>
<feature type="domain" description="NADP-dependent oxidoreductase" evidence="3">
    <location>
        <begin position="21"/>
        <end position="279"/>
    </location>
</feature>
<reference evidence="4 5" key="1">
    <citation type="submission" date="2021-06" db="EMBL/GenBank/DDBJ databases">
        <authorList>
            <person name="Jeong J.W."/>
        </authorList>
    </citation>
    <scope>NUCLEOTIDE SEQUENCE [LARGE SCALE GENOMIC DNA]</scope>
    <source>
        <strain evidence="4 5">MMS21-TAE1-1</strain>
    </source>
</reference>
<dbReference type="InterPro" id="IPR023210">
    <property type="entry name" value="NADP_OxRdtase_dom"/>
</dbReference>
<dbReference type="Pfam" id="PF00248">
    <property type="entry name" value="Aldo_ket_red"/>
    <property type="match status" value="1"/>
</dbReference>
<evidence type="ECO:0000259" key="3">
    <source>
        <dbReference type="Pfam" id="PF00248"/>
    </source>
</evidence>
<evidence type="ECO:0000256" key="1">
    <source>
        <dbReference type="ARBA" id="ARBA00022857"/>
    </source>
</evidence>
<proteinExistence type="predicted"/>
<dbReference type="PROSITE" id="PS00062">
    <property type="entry name" value="ALDOKETO_REDUCTASE_2"/>
    <property type="match status" value="1"/>
</dbReference>
<comment type="caution">
    <text evidence="4">The sequence shown here is derived from an EMBL/GenBank/DDBJ whole genome shotgun (WGS) entry which is preliminary data.</text>
</comment>
<sequence>MRFPARLTLNNGVMMDRLGFGLYKVPPKEAEALVSTALGEGYRRFDTAAMYRNEVGVGRAIGGAIGDANEANLGTGGSGESVHALTREDVFVTTKVWNDDHGYDSTLRAFDSSMANLGLDYVDLYLIHWPCAGRGLFVETYKAMETLYREGKVRAIGVSNFQPGHLEELMQKAEVVPAVNQIELHPWLQQARLRTLHEQLGIRTEAWSPLGRGQVLADPAIADLAHKYGRTPAQIILRWHLQLGNLVIPKASSAGRIKENFAVFDFELEAADVDGMAALERHHRTGSHPDNVN</sequence>
<dbReference type="EMBL" id="JAHOPC010000008">
    <property type="protein sequence ID" value="MBU8867458.1"/>
    <property type="molecule type" value="Genomic_DNA"/>
</dbReference>
<dbReference type="PANTHER" id="PTHR43827:SF3">
    <property type="entry name" value="NADP-DEPENDENT OXIDOREDUCTASE DOMAIN-CONTAINING PROTEIN"/>
    <property type="match status" value="1"/>
</dbReference>
<dbReference type="InterPro" id="IPR020471">
    <property type="entry name" value="AKR"/>
</dbReference>
<evidence type="ECO:0000256" key="2">
    <source>
        <dbReference type="ARBA" id="ARBA00023002"/>
    </source>
</evidence>